<keyword evidence="3" id="KW-1185">Reference proteome</keyword>
<evidence type="ECO:0000256" key="1">
    <source>
        <dbReference type="SAM" id="Phobius"/>
    </source>
</evidence>
<organism evidence="2 3">
    <name type="scientific">Aeromicrobium camelliae</name>
    <dbReference type="NCBI Taxonomy" id="1538144"/>
    <lineage>
        <taxon>Bacteria</taxon>
        <taxon>Bacillati</taxon>
        <taxon>Actinomycetota</taxon>
        <taxon>Actinomycetes</taxon>
        <taxon>Propionibacteriales</taxon>
        <taxon>Nocardioidaceae</taxon>
        <taxon>Aeromicrobium</taxon>
    </lineage>
</organism>
<dbReference type="Pfam" id="PF14559">
    <property type="entry name" value="TPR_19"/>
    <property type="match status" value="1"/>
</dbReference>
<dbReference type="Proteomes" id="UP000275225">
    <property type="component" value="Unassembled WGS sequence"/>
</dbReference>
<reference evidence="2 3" key="1">
    <citation type="submission" date="2018-11" db="EMBL/GenBank/DDBJ databases">
        <authorList>
            <person name="Li F."/>
        </authorList>
    </citation>
    <scope>NUCLEOTIDE SEQUENCE [LARGE SCALE GENOMIC DNA]</scope>
    <source>
        <strain evidence="2 3">YS17T</strain>
    </source>
</reference>
<gene>
    <name evidence="2" type="ORF">EHW97_14625</name>
</gene>
<feature type="transmembrane region" description="Helical" evidence="1">
    <location>
        <begin position="284"/>
        <end position="303"/>
    </location>
</feature>
<accession>A0A3N6XWH3</accession>
<feature type="transmembrane region" description="Helical" evidence="1">
    <location>
        <begin position="372"/>
        <end position="393"/>
    </location>
</feature>
<comment type="caution">
    <text evidence="2">The sequence shown here is derived from an EMBL/GenBank/DDBJ whole genome shotgun (WGS) entry which is preliminary data.</text>
</comment>
<feature type="transmembrane region" description="Helical" evidence="1">
    <location>
        <begin position="232"/>
        <end position="257"/>
    </location>
</feature>
<keyword evidence="1" id="KW-0812">Transmembrane</keyword>
<dbReference type="RefSeq" id="WP_124237911.1">
    <property type="nucleotide sequence ID" value="NZ_JBHUFI010000029.1"/>
</dbReference>
<evidence type="ECO:0000313" key="2">
    <source>
        <dbReference type="EMBL" id="RQN02054.1"/>
    </source>
</evidence>
<evidence type="ECO:0000313" key="3">
    <source>
        <dbReference type="Proteomes" id="UP000275225"/>
    </source>
</evidence>
<dbReference type="AlphaFoldDB" id="A0A3N6XWH3"/>
<feature type="transmembrane region" description="Helical" evidence="1">
    <location>
        <begin position="405"/>
        <end position="424"/>
    </location>
</feature>
<dbReference type="Pfam" id="PF13181">
    <property type="entry name" value="TPR_8"/>
    <property type="match status" value="1"/>
</dbReference>
<name>A0A3N6XWH3_9ACTN</name>
<keyword evidence="1" id="KW-0472">Membrane</keyword>
<dbReference type="EMBL" id="RQJX01000027">
    <property type="protein sequence ID" value="RQN02054.1"/>
    <property type="molecule type" value="Genomic_DNA"/>
</dbReference>
<dbReference type="InterPro" id="IPR019734">
    <property type="entry name" value="TPR_rpt"/>
</dbReference>
<sequence>MTTEIDSAIFQASGYLDLGQHDRAADVLRDALSRHPQDDRLLLDLGRALYEGGRDAEAENAARAAMAIRPTLGGATLLGNIANSRRDSAAAKQYAEQAIELEPEAPQGHQLMAVALLHDTLAQPFAVRAAYQRALDRDRSPHTLLTAAHCEMLLNHRHQAGVFAREGLTLAPQNEHLLQIQAWSESSKARSRRLLDLLEQNPMDSWARSVLVQSVREARRGLRTTSAAGSTIVAIALAFTGLITIGAFALVIAWGALAARHHWRLLHPVPSSIVDREWPSRDRWMLLAVTVARVAGLIGLAVHHVSGPVLLIASALVDATPTLVGRVRAVARTDPGTDLGDLTNQADHAAFRLFGLALFFSLFSYFSTTFGATSAAFGTAAAVTWIYCLRDGLLALELNRRSRRWFIVPLGLALTLVTLAFAAADVARTFDEITGDDRSRHMSWSSSGTVEDGDDESPFYRCARRAICPNPSYTPPTFDAPPSIDVPEIEIPTFEPPTFGP</sequence>
<dbReference type="InterPro" id="IPR011990">
    <property type="entry name" value="TPR-like_helical_dom_sf"/>
</dbReference>
<keyword evidence="1" id="KW-1133">Transmembrane helix</keyword>
<dbReference type="OrthoDB" id="8596243at2"/>
<protein>
    <submittedName>
        <fullName evidence="2">Tetratricopeptide repeat protein</fullName>
    </submittedName>
</protein>
<dbReference type="SUPFAM" id="SSF48452">
    <property type="entry name" value="TPR-like"/>
    <property type="match status" value="1"/>
</dbReference>
<dbReference type="Gene3D" id="1.25.40.10">
    <property type="entry name" value="Tetratricopeptide repeat domain"/>
    <property type="match status" value="2"/>
</dbReference>
<proteinExistence type="predicted"/>